<dbReference type="OrthoDB" id="185373at2759"/>
<evidence type="ECO:0000256" key="2">
    <source>
        <dbReference type="ARBA" id="ARBA00022737"/>
    </source>
</evidence>
<dbReference type="AlphaFoldDB" id="A0A6P5WKU2"/>
<keyword evidence="3" id="KW-0809">Transit peptide</keyword>
<protein>
    <submittedName>
        <fullName evidence="6">Pentatricopeptide repeat-containing protein At1g61870, mitochondrial</fullName>
    </submittedName>
</protein>
<evidence type="ECO:0000313" key="6">
    <source>
        <dbReference type="RefSeq" id="XP_022716081.1"/>
    </source>
</evidence>
<dbReference type="Pfam" id="PF13812">
    <property type="entry name" value="PPR_3"/>
    <property type="match status" value="1"/>
</dbReference>
<comment type="similarity">
    <text evidence="1">Belongs to the PPR family. P subfamily.</text>
</comment>
<reference evidence="6" key="1">
    <citation type="submission" date="2025-08" db="UniProtKB">
        <authorList>
            <consortium name="RefSeq"/>
        </authorList>
    </citation>
    <scope>IDENTIFICATION</scope>
    <source>
        <tissue evidence="6">Fruit stalk</tissue>
    </source>
</reference>
<gene>
    <name evidence="6" type="primary">LOC111275178</name>
</gene>
<dbReference type="GeneID" id="111275178"/>
<dbReference type="SUPFAM" id="SSF81901">
    <property type="entry name" value="HCP-like"/>
    <property type="match status" value="1"/>
</dbReference>
<proteinExistence type="inferred from homology"/>
<keyword evidence="5" id="KW-1185">Reference proteome</keyword>
<feature type="repeat" description="PPR" evidence="4">
    <location>
        <begin position="316"/>
        <end position="350"/>
    </location>
</feature>
<evidence type="ECO:0000313" key="5">
    <source>
        <dbReference type="Proteomes" id="UP000515121"/>
    </source>
</evidence>
<name>A0A6P5WKU2_DURZI</name>
<dbReference type="KEGG" id="dzi:111275178"/>
<feature type="repeat" description="PPR" evidence="4">
    <location>
        <begin position="281"/>
        <end position="315"/>
    </location>
</feature>
<dbReference type="PROSITE" id="PS51375">
    <property type="entry name" value="PPR"/>
    <property type="match status" value="5"/>
</dbReference>
<dbReference type="InterPro" id="IPR050667">
    <property type="entry name" value="PPR-containing_protein"/>
</dbReference>
<evidence type="ECO:0000256" key="4">
    <source>
        <dbReference type="PROSITE-ProRule" id="PRU00708"/>
    </source>
</evidence>
<feature type="repeat" description="PPR" evidence="4">
    <location>
        <begin position="176"/>
        <end position="210"/>
    </location>
</feature>
<dbReference type="NCBIfam" id="TIGR00756">
    <property type="entry name" value="PPR"/>
    <property type="match status" value="4"/>
</dbReference>
<dbReference type="Pfam" id="PF13041">
    <property type="entry name" value="PPR_2"/>
    <property type="match status" value="2"/>
</dbReference>
<feature type="repeat" description="PPR" evidence="4">
    <location>
        <begin position="211"/>
        <end position="245"/>
    </location>
</feature>
<dbReference type="PANTHER" id="PTHR47939:SF9">
    <property type="entry name" value="(WILD MALAYSIAN BANANA) HYPOTHETICAL PROTEIN"/>
    <property type="match status" value="1"/>
</dbReference>
<keyword evidence="2" id="KW-0677">Repeat</keyword>
<accession>A0A6P5WKU2</accession>
<organism evidence="5 6">
    <name type="scientific">Durio zibethinus</name>
    <name type="common">Durian</name>
    <dbReference type="NCBI Taxonomy" id="66656"/>
    <lineage>
        <taxon>Eukaryota</taxon>
        <taxon>Viridiplantae</taxon>
        <taxon>Streptophyta</taxon>
        <taxon>Embryophyta</taxon>
        <taxon>Tracheophyta</taxon>
        <taxon>Spermatophyta</taxon>
        <taxon>Magnoliopsida</taxon>
        <taxon>eudicotyledons</taxon>
        <taxon>Gunneridae</taxon>
        <taxon>Pentapetalae</taxon>
        <taxon>rosids</taxon>
        <taxon>malvids</taxon>
        <taxon>Malvales</taxon>
        <taxon>Malvaceae</taxon>
        <taxon>Helicteroideae</taxon>
        <taxon>Durio</taxon>
    </lineage>
</organism>
<evidence type="ECO:0000256" key="3">
    <source>
        <dbReference type="ARBA" id="ARBA00022946"/>
    </source>
</evidence>
<dbReference type="Proteomes" id="UP000515121">
    <property type="component" value="Unplaced"/>
</dbReference>
<sequence>MALFSRIRSSTTVASFHLRRFSILSPDSSTPLTSHQKSRAALSLLKSEQNPDRILEICRAASLTPASHLDRVAFSIAISKLCEGNHFHSIDTFLHELRSRPDLHNERFAAHSLVLYGQAKMLNHALKAFDDFYNEGLCCSAKSLNALLVAGLIAKDYKEVKRIFVEFPKRYGIEPDLETYNTAIKALCESGSSSSVYSILVDMKNKGVKPNATTFGTLLAGFYAEEKYEDVGKVLNLMKEHGIPVGVSTYNIRIQSLCKLKKSNEAKALLQGMLSKGIKPNAVTISHLIHGFCKEGNLEEAKMLFKSMANRGLEPDSQCYFTLLHFLCQGGDFETALSICKESMEKKWFPNFSTMKLLVNGLASISKVEEAKELIQIVKEKFPNKADKWDEIEKGLPQ</sequence>
<feature type="repeat" description="PPR" evidence="4">
    <location>
        <begin position="246"/>
        <end position="280"/>
    </location>
</feature>
<dbReference type="InterPro" id="IPR011990">
    <property type="entry name" value="TPR-like_helical_dom_sf"/>
</dbReference>
<dbReference type="PANTHER" id="PTHR47939">
    <property type="entry name" value="MEMBRANE-ASSOCIATED SALT-INDUCIBLE PROTEIN-LIKE"/>
    <property type="match status" value="1"/>
</dbReference>
<dbReference type="RefSeq" id="XP_022716081.1">
    <property type="nucleotide sequence ID" value="XM_022860346.1"/>
</dbReference>
<dbReference type="InterPro" id="IPR002885">
    <property type="entry name" value="PPR_rpt"/>
</dbReference>
<dbReference type="Gene3D" id="1.25.40.10">
    <property type="entry name" value="Tetratricopeptide repeat domain"/>
    <property type="match status" value="2"/>
</dbReference>
<evidence type="ECO:0000256" key="1">
    <source>
        <dbReference type="ARBA" id="ARBA00007626"/>
    </source>
</evidence>
<dbReference type="FunFam" id="1.25.40.10:FF:001070">
    <property type="entry name" value="Pentatricopeptide repeat-containing protein At1g11630, mitochondrial"/>
    <property type="match status" value="1"/>
</dbReference>